<gene>
    <name evidence="2" type="ORF">EOE67_07780</name>
</gene>
<feature type="signal peptide" evidence="1">
    <location>
        <begin position="1"/>
        <end position="20"/>
    </location>
</feature>
<name>A0A437R077_9GAMM</name>
<protein>
    <submittedName>
        <fullName evidence="2">Uncharacterized protein</fullName>
    </submittedName>
</protein>
<keyword evidence="1" id="KW-0732">Signal</keyword>
<dbReference type="Proteomes" id="UP000283077">
    <property type="component" value="Unassembled WGS sequence"/>
</dbReference>
<evidence type="ECO:0000313" key="3">
    <source>
        <dbReference type="Proteomes" id="UP000283077"/>
    </source>
</evidence>
<proteinExistence type="predicted"/>
<evidence type="ECO:0000313" key="2">
    <source>
        <dbReference type="EMBL" id="RVU40140.1"/>
    </source>
</evidence>
<reference evidence="2 3" key="1">
    <citation type="submission" date="2019-01" db="EMBL/GenBank/DDBJ databases">
        <authorList>
            <person name="Chen W.-M."/>
        </authorList>
    </citation>
    <scope>NUCLEOTIDE SEQUENCE [LARGE SCALE GENOMIC DNA]</scope>
    <source>
        <strain evidence="2 3">KYPC3</strain>
    </source>
</reference>
<dbReference type="OrthoDB" id="5587749at2"/>
<dbReference type="AlphaFoldDB" id="A0A437R077"/>
<sequence>MKFKFAVIASLVLASTAVQADWLKAATDSVKGSVTDSVKQTADGAKEAAYDSAVNSALGLVAGKTDKAYVTKKLGQASQVLSEEGAEVWSYDLSKLQQTYPMLTEALKQYPKVPEAIKLSFKGDTISTIKMVKPAA</sequence>
<dbReference type="RefSeq" id="WP_127698469.1">
    <property type="nucleotide sequence ID" value="NZ_SACS01000006.1"/>
</dbReference>
<keyword evidence="3" id="KW-1185">Reference proteome</keyword>
<comment type="caution">
    <text evidence="2">The sequence shown here is derived from an EMBL/GenBank/DDBJ whole genome shotgun (WGS) entry which is preliminary data.</text>
</comment>
<accession>A0A437R077</accession>
<dbReference type="EMBL" id="SACS01000006">
    <property type="protein sequence ID" value="RVU40140.1"/>
    <property type="molecule type" value="Genomic_DNA"/>
</dbReference>
<organism evidence="2 3">
    <name type="scientific">Rheinheimera riviphila</name>
    <dbReference type="NCBI Taxonomy" id="1834037"/>
    <lineage>
        <taxon>Bacteria</taxon>
        <taxon>Pseudomonadati</taxon>
        <taxon>Pseudomonadota</taxon>
        <taxon>Gammaproteobacteria</taxon>
        <taxon>Chromatiales</taxon>
        <taxon>Chromatiaceae</taxon>
        <taxon>Rheinheimera</taxon>
    </lineage>
</organism>
<feature type="chain" id="PRO_5019457529" evidence="1">
    <location>
        <begin position="21"/>
        <end position="136"/>
    </location>
</feature>
<evidence type="ECO:0000256" key="1">
    <source>
        <dbReference type="SAM" id="SignalP"/>
    </source>
</evidence>